<dbReference type="SUPFAM" id="SSF51735">
    <property type="entry name" value="NAD(P)-binding Rossmann-fold domains"/>
    <property type="match status" value="1"/>
</dbReference>
<dbReference type="InterPro" id="IPR036291">
    <property type="entry name" value="NAD(P)-bd_dom_sf"/>
</dbReference>
<dbReference type="PANTHER" id="PTHR43677">
    <property type="entry name" value="SHORT-CHAIN DEHYDROGENASE/REDUCTASE"/>
    <property type="match status" value="1"/>
</dbReference>
<protein>
    <submittedName>
        <fullName evidence="2">Oxidoreductase</fullName>
    </submittedName>
</protein>
<evidence type="ECO:0000313" key="2">
    <source>
        <dbReference type="EMBL" id="GGM64577.1"/>
    </source>
</evidence>
<dbReference type="Pfam" id="PF08240">
    <property type="entry name" value="ADH_N"/>
    <property type="match status" value="1"/>
</dbReference>
<dbReference type="InterPro" id="IPR051397">
    <property type="entry name" value="Zn-ADH-like_protein"/>
</dbReference>
<feature type="domain" description="Enoyl reductase (ER)" evidence="1">
    <location>
        <begin position="7"/>
        <end position="320"/>
    </location>
</feature>
<accession>A0A917U7G9</accession>
<dbReference type="Pfam" id="PF00107">
    <property type="entry name" value="ADH_zinc_N"/>
    <property type="match status" value="1"/>
</dbReference>
<dbReference type="InterPro" id="IPR011032">
    <property type="entry name" value="GroES-like_sf"/>
</dbReference>
<gene>
    <name evidence="2" type="ORF">GCM10007977_077520</name>
</gene>
<reference evidence="2" key="2">
    <citation type="submission" date="2020-09" db="EMBL/GenBank/DDBJ databases">
        <authorList>
            <person name="Sun Q."/>
            <person name="Ohkuma M."/>
        </authorList>
    </citation>
    <scope>NUCLEOTIDE SEQUENCE</scope>
    <source>
        <strain evidence="2">JCM 19831</strain>
    </source>
</reference>
<dbReference type="InterPro" id="IPR020843">
    <property type="entry name" value="ER"/>
</dbReference>
<dbReference type="PANTHER" id="PTHR43677:SF4">
    <property type="entry name" value="QUINONE OXIDOREDUCTASE-LIKE PROTEIN 2"/>
    <property type="match status" value="1"/>
</dbReference>
<keyword evidence="3" id="KW-1185">Reference proteome</keyword>
<dbReference type="CDD" id="cd08241">
    <property type="entry name" value="QOR1"/>
    <property type="match status" value="1"/>
</dbReference>
<dbReference type="SMART" id="SM00829">
    <property type="entry name" value="PKS_ER"/>
    <property type="match status" value="1"/>
</dbReference>
<dbReference type="GO" id="GO:0016491">
    <property type="term" value="F:oxidoreductase activity"/>
    <property type="evidence" value="ECO:0007669"/>
    <property type="project" value="InterPro"/>
</dbReference>
<proteinExistence type="predicted"/>
<dbReference type="InterPro" id="IPR013154">
    <property type="entry name" value="ADH-like_N"/>
</dbReference>
<name>A0A917U7G9_9ACTN</name>
<dbReference type="InterPro" id="IPR013149">
    <property type="entry name" value="ADH-like_C"/>
</dbReference>
<evidence type="ECO:0000259" key="1">
    <source>
        <dbReference type="SMART" id="SM00829"/>
    </source>
</evidence>
<organism evidence="2 3">
    <name type="scientific">Dactylosporangium sucinum</name>
    <dbReference type="NCBI Taxonomy" id="1424081"/>
    <lineage>
        <taxon>Bacteria</taxon>
        <taxon>Bacillati</taxon>
        <taxon>Actinomycetota</taxon>
        <taxon>Actinomycetes</taxon>
        <taxon>Micromonosporales</taxon>
        <taxon>Micromonosporaceae</taxon>
        <taxon>Dactylosporangium</taxon>
    </lineage>
</organism>
<dbReference type="SUPFAM" id="SSF50129">
    <property type="entry name" value="GroES-like"/>
    <property type="match status" value="1"/>
</dbReference>
<dbReference type="Proteomes" id="UP000642070">
    <property type="component" value="Unassembled WGS sequence"/>
</dbReference>
<sequence length="327" mass="33037">MVGSVGEPRDVLSLRDTPVPTPGRGQVLVEVLGAALGFPDALLCRGAYQDRPDLPFVPGAEVCGRVVDAGTVTDVAEGDRVAAVLPGGLGGLAQYAVADALQVYAVPPNLTDAEVAGLSTAYLTAWLGLHRRGALQPGENLVVSAAAGGVGSAAVQIGRAAGACVIAVTRGATKTAVARDLGAHVVVDSLTESVAERIREGTGGRGADVVFDPVGGDTYHELAKALAFGGRILVVGYAGGEIQTARLNRPLLGSYSIVGVNVGLHVRNEPDLVRDAMARIAALGASGVVRPLLGAVSPMGAAARQLQAVADGNTVGRVVVEPWNAEA</sequence>
<dbReference type="EMBL" id="BMPI01000050">
    <property type="protein sequence ID" value="GGM64577.1"/>
    <property type="molecule type" value="Genomic_DNA"/>
</dbReference>
<evidence type="ECO:0000313" key="3">
    <source>
        <dbReference type="Proteomes" id="UP000642070"/>
    </source>
</evidence>
<comment type="caution">
    <text evidence="2">The sequence shown here is derived from an EMBL/GenBank/DDBJ whole genome shotgun (WGS) entry which is preliminary data.</text>
</comment>
<reference evidence="2" key="1">
    <citation type="journal article" date="2014" name="Int. J. Syst. Evol. Microbiol.">
        <title>Complete genome sequence of Corynebacterium casei LMG S-19264T (=DSM 44701T), isolated from a smear-ripened cheese.</title>
        <authorList>
            <consortium name="US DOE Joint Genome Institute (JGI-PGF)"/>
            <person name="Walter F."/>
            <person name="Albersmeier A."/>
            <person name="Kalinowski J."/>
            <person name="Ruckert C."/>
        </authorList>
    </citation>
    <scope>NUCLEOTIDE SEQUENCE</scope>
    <source>
        <strain evidence="2">JCM 19831</strain>
    </source>
</reference>
<dbReference type="Gene3D" id="3.90.180.10">
    <property type="entry name" value="Medium-chain alcohol dehydrogenases, catalytic domain"/>
    <property type="match status" value="1"/>
</dbReference>
<dbReference type="AlphaFoldDB" id="A0A917U7G9"/>
<dbReference type="Gene3D" id="3.40.50.720">
    <property type="entry name" value="NAD(P)-binding Rossmann-like Domain"/>
    <property type="match status" value="1"/>
</dbReference>